<dbReference type="PRINTS" id="PR00245">
    <property type="entry name" value="OLFACTORYR"/>
</dbReference>
<evidence type="ECO:0000256" key="1">
    <source>
        <dbReference type="ARBA" id="ARBA00004651"/>
    </source>
</evidence>
<evidence type="ECO:0000256" key="5">
    <source>
        <dbReference type="ARBA" id="ARBA00023040"/>
    </source>
</evidence>
<evidence type="ECO:0000259" key="10">
    <source>
        <dbReference type="PROSITE" id="PS50262"/>
    </source>
</evidence>
<accession>K7GGL6</accession>
<dbReference type="EMBL" id="AGCU01145973">
    <property type="status" value="NOT_ANNOTATED_CDS"/>
    <property type="molecule type" value="Genomic_DNA"/>
</dbReference>
<keyword evidence="6 9" id="KW-0472">Membrane</keyword>
<feature type="transmembrane region" description="Helical" evidence="9">
    <location>
        <begin position="114"/>
        <end position="138"/>
    </location>
</feature>
<feature type="transmembrane region" description="Helical" evidence="9">
    <location>
        <begin position="282"/>
        <end position="300"/>
    </location>
</feature>
<evidence type="ECO:0000256" key="4">
    <source>
        <dbReference type="ARBA" id="ARBA00022989"/>
    </source>
</evidence>
<evidence type="ECO:0000256" key="7">
    <source>
        <dbReference type="ARBA" id="ARBA00023170"/>
    </source>
</evidence>
<dbReference type="PANTHER" id="PTHR48002">
    <property type="entry name" value="OLFACTORY RECEPTOR"/>
    <property type="match status" value="1"/>
</dbReference>
<dbReference type="PRINTS" id="PR00237">
    <property type="entry name" value="GPCRRHODOPSN"/>
</dbReference>
<comment type="subcellular location">
    <subcellularLocation>
        <location evidence="1">Cell membrane</location>
        <topology evidence="1">Multi-pass membrane protein</topology>
    </subcellularLocation>
</comment>
<dbReference type="GeneTree" id="ENSGT01050000244869"/>
<evidence type="ECO:0000256" key="6">
    <source>
        <dbReference type="ARBA" id="ARBA00023136"/>
    </source>
</evidence>
<evidence type="ECO:0000313" key="12">
    <source>
        <dbReference type="Proteomes" id="UP000007267"/>
    </source>
</evidence>
<reference evidence="11" key="4">
    <citation type="submission" date="2025-09" db="UniProtKB">
        <authorList>
            <consortium name="Ensembl"/>
        </authorList>
    </citation>
    <scope>IDENTIFICATION</scope>
</reference>
<evidence type="ECO:0000256" key="2">
    <source>
        <dbReference type="ARBA" id="ARBA00022475"/>
    </source>
</evidence>
<keyword evidence="7" id="KW-0675">Receptor</keyword>
<dbReference type="InterPro" id="IPR000725">
    <property type="entry name" value="Olfact_rcpt"/>
</dbReference>
<feature type="transmembrane region" description="Helical" evidence="9">
    <location>
        <begin position="203"/>
        <end position="226"/>
    </location>
</feature>
<dbReference type="GO" id="GO:0004984">
    <property type="term" value="F:olfactory receptor activity"/>
    <property type="evidence" value="ECO:0007669"/>
    <property type="project" value="InterPro"/>
</dbReference>
<dbReference type="PROSITE" id="PS50262">
    <property type="entry name" value="G_PROTEIN_RECEP_F1_2"/>
    <property type="match status" value="1"/>
</dbReference>
<dbReference type="FunFam" id="1.20.1070.10:FF:000015">
    <property type="entry name" value="Olfactory receptor"/>
    <property type="match status" value="1"/>
</dbReference>
<dbReference type="Pfam" id="PF13853">
    <property type="entry name" value="7tm_4"/>
    <property type="match status" value="1"/>
</dbReference>
<reference evidence="11" key="3">
    <citation type="submission" date="2025-08" db="UniProtKB">
        <authorList>
            <consortium name="Ensembl"/>
        </authorList>
    </citation>
    <scope>IDENTIFICATION</scope>
</reference>
<evidence type="ECO:0000256" key="8">
    <source>
        <dbReference type="ARBA" id="ARBA00023224"/>
    </source>
</evidence>
<name>K7GGL6_PELSI</name>
<dbReference type="Ensembl" id="ENSPSIT00000019518.1">
    <property type="protein sequence ID" value="ENSPSIP00000019427.1"/>
    <property type="gene ID" value="ENSPSIG00000017233.1"/>
</dbReference>
<dbReference type="InterPro" id="IPR017452">
    <property type="entry name" value="GPCR_Rhodpsn_7TM"/>
</dbReference>
<dbReference type="InterPro" id="IPR050427">
    <property type="entry name" value="Olfactory_Receptors"/>
</dbReference>
<organism evidence="11 12">
    <name type="scientific">Pelodiscus sinensis</name>
    <name type="common">Chinese softshell turtle</name>
    <name type="synonym">Trionyx sinensis</name>
    <dbReference type="NCBI Taxonomy" id="13735"/>
    <lineage>
        <taxon>Eukaryota</taxon>
        <taxon>Metazoa</taxon>
        <taxon>Chordata</taxon>
        <taxon>Craniata</taxon>
        <taxon>Vertebrata</taxon>
        <taxon>Euteleostomi</taxon>
        <taxon>Archelosauria</taxon>
        <taxon>Testudinata</taxon>
        <taxon>Testudines</taxon>
        <taxon>Cryptodira</taxon>
        <taxon>Trionychia</taxon>
        <taxon>Trionychidae</taxon>
        <taxon>Pelodiscus</taxon>
    </lineage>
</organism>
<protein>
    <recommendedName>
        <fullName evidence="10">G-protein coupled receptors family 1 profile domain-containing protein</fullName>
    </recommendedName>
</protein>
<dbReference type="Proteomes" id="UP000007267">
    <property type="component" value="Unassembled WGS sequence"/>
</dbReference>
<feature type="transmembrane region" description="Helical" evidence="9">
    <location>
        <begin position="38"/>
        <end position="62"/>
    </location>
</feature>
<evidence type="ECO:0000313" key="11">
    <source>
        <dbReference type="Ensembl" id="ENSPSIP00000019427.1"/>
    </source>
</evidence>
<dbReference type="EMBL" id="AGCU01145970">
    <property type="status" value="NOT_ANNOTATED_CDS"/>
    <property type="molecule type" value="Genomic_DNA"/>
</dbReference>
<evidence type="ECO:0000256" key="9">
    <source>
        <dbReference type="SAM" id="Phobius"/>
    </source>
</evidence>
<proteinExistence type="predicted"/>
<dbReference type="InterPro" id="IPR000276">
    <property type="entry name" value="GPCR_Rhodpsn"/>
</dbReference>
<dbReference type="SUPFAM" id="SSF81321">
    <property type="entry name" value="Family A G protein-coupled receptor-like"/>
    <property type="match status" value="1"/>
</dbReference>
<dbReference type="Gene3D" id="1.20.1070.10">
    <property type="entry name" value="Rhodopsin 7-helix transmembrane proteins"/>
    <property type="match status" value="1"/>
</dbReference>
<evidence type="ECO:0000256" key="3">
    <source>
        <dbReference type="ARBA" id="ARBA00022692"/>
    </source>
</evidence>
<feature type="transmembrane region" description="Helical" evidence="9">
    <location>
        <begin position="150"/>
        <end position="174"/>
    </location>
</feature>
<dbReference type="EMBL" id="AGCU01145972">
    <property type="status" value="NOT_ANNOTATED_CDS"/>
    <property type="molecule type" value="Genomic_DNA"/>
</dbReference>
<keyword evidence="4 9" id="KW-1133">Transmembrane helix</keyword>
<keyword evidence="5" id="KW-0297">G-protein coupled receptor</keyword>
<keyword evidence="3 9" id="KW-0812">Transmembrane</keyword>
<sequence>VFLSLFPRKETQMGLVNHTEVTHFILLGIPNTEGFQTVLFFTFLAFYLCTLLGNLLIILAILADSTDSSQPLCFYQQNLALGDIGFHRIYCENLQDFLVRDKERIPNTDGFETILFFTFLACYLCILLGNLLIISAILADRYLLIMNRRVCTLLATGTWIVCSFEAIIVTSLTFTLPYCGSNVVDYFVCDIFPVAKLACADTYILETVIFINIGVVPMSCFVLILTSYIRIISCILKMNAGEGRRKAASTCASHLAVVTMFFGPCALIYTHPEMSKVLVTPVNIFGNVVTPMLNPAIYTLRNKEVKAALRKLGGSQRPAG</sequence>
<dbReference type="GO" id="GO:0004930">
    <property type="term" value="F:G protein-coupled receptor activity"/>
    <property type="evidence" value="ECO:0007669"/>
    <property type="project" value="UniProtKB-KW"/>
</dbReference>
<dbReference type="HOGENOM" id="CLU_012526_1_2_1"/>
<feature type="transmembrane region" description="Helical" evidence="9">
    <location>
        <begin position="247"/>
        <end position="270"/>
    </location>
</feature>
<dbReference type="AlphaFoldDB" id="K7GGL6"/>
<dbReference type="EMBL" id="AGCU01145971">
    <property type="status" value="NOT_ANNOTATED_CDS"/>
    <property type="molecule type" value="Genomic_DNA"/>
</dbReference>
<feature type="domain" description="G-protein coupled receptors family 1 profile" evidence="10">
    <location>
        <begin position="53"/>
        <end position="298"/>
    </location>
</feature>
<keyword evidence="12" id="KW-1185">Reference proteome</keyword>
<reference evidence="12" key="2">
    <citation type="journal article" date="2013" name="Nat. Genet.">
        <title>The draft genomes of soft-shell turtle and green sea turtle yield insights into the development and evolution of the turtle-specific body plan.</title>
        <authorList>
            <person name="Wang Z."/>
            <person name="Pascual-Anaya J."/>
            <person name="Zadissa A."/>
            <person name="Li W."/>
            <person name="Niimura Y."/>
            <person name="Huang Z."/>
            <person name="Li C."/>
            <person name="White S."/>
            <person name="Xiong Z."/>
            <person name="Fang D."/>
            <person name="Wang B."/>
            <person name="Ming Y."/>
            <person name="Chen Y."/>
            <person name="Zheng Y."/>
            <person name="Kuraku S."/>
            <person name="Pignatelli M."/>
            <person name="Herrero J."/>
            <person name="Beal K."/>
            <person name="Nozawa M."/>
            <person name="Li Q."/>
            <person name="Wang J."/>
            <person name="Zhang H."/>
            <person name="Yu L."/>
            <person name="Shigenobu S."/>
            <person name="Wang J."/>
            <person name="Liu J."/>
            <person name="Flicek P."/>
            <person name="Searle S."/>
            <person name="Wang J."/>
            <person name="Kuratani S."/>
            <person name="Yin Y."/>
            <person name="Aken B."/>
            <person name="Zhang G."/>
            <person name="Irie N."/>
        </authorList>
    </citation>
    <scope>NUCLEOTIDE SEQUENCE [LARGE SCALE GENOMIC DNA]</scope>
    <source>
        <strain evidence="12">Daiwa-1</strain>
    </source>
</reference>
<keyword evidence="2" id="KW-1003">Cell membrane</keyword>
<dbReference type="eggNOG" id="ENOG502SH9P">
    <property type="taxonomic scope" value="Eukaryota"/>
</dbReference>
<dbReference type="GO" id="GO:0005886">
    <property type="term" value="C:plasma membrane"/>
    <property type="evidence" value="ECO:0007669"/>
    <property type="project" value="UniProtKB-SubCell"/>
</dbReference>
<reference evidence="12" key="1">
    <citation type="submission" date="2011-10" db="EMBL/GenBank/DDBJ databases">
        <authorList>
            <consortium name="Soft-shell Turtle Genome Consortium"/>
        </authorList>
    </citation>
    <scope>NUCLEOTIDE SEQUENCE [LARGE SCALE GENOMIC DNA]</scope>
    <source>
        <strain evidence="12">Daiwa-1</strain>
    </source>
</reference>
<keyword evidence="8" id="KW-0807">Transducer</keyword>